<feature type="compositionally biased region" description="Basic and acidic residues" evidence="1">
    <location>
        <begin position="12"/>
        <end position="31"/>
    </location>
</feature>
<comment type="caution">
    <text evidence="2">The sequence shown here is derived from an EMBL/GenBank/DDBJ whole genome shotgun (WGS) entry which is preliminary data.</text>
</comment>
<keyword evidence="3" id="KW-1185">Reference proteome</keyword>
<organism evidence="2 3">
    <name type="scientific">Malus baccata</name>
    <name type="common">Siberian crab apple</name>
    <name type="synonym">Pyrus baccata</name>
    <dbReference type="NCBI Taxonomy" id="106549"/>
    <lineage>
        <taxon>Eukaryota</taxon>
        <taxon>Viridiplantae</taxon>
        <taxon>Streptophyta</taxon>
        <taxon>Embryophyta</taxon>
        <taxon>Tracheophyta</taxon>
        <taxon>Spermatophyta</taxon>
        <taxon>Magnoliopsida</taxon>
        <taxon>eudicotyledons</taxon>
        <taxon>Gunneridae</taxon>
        <taxon>Pentapetalae</taxon>
        <taxon>rosids</taxon>
        <taxon>fabids</taxon>
        <taxon>Rosales</taxon>
        <taxon>Rosaceae</taxon>
        <taxon>Amygdaloideae</taxon>
        <taxon>Maleae</taxon>
        <taxon>Malus</taxon>
    </lineage>
</organism>
<reference evidence="2 3" key="1">
    <citation type="journal article" date="2019" name="G3 (Bethesda)">
        <title>Sequencing of a Wild Apple (Malus baccata) Genome Unravels the Differences Between Cultivated and Wild Apple Species Regarding Disease Resistance and Cold Tolerance.</title>
        <authorList>
            <person name="Chen X."/>
        </authorList>
    </citation>
    <scope>NUCLEOTIDE SEQUENCE [LARGE SCALE GENOMIC DNA]</scope>
    <source>
        <strain evidence="3">cv. Shandingzi</strain>
        <tissue evidence="2">Leaves</tissue>
    </source>
</reference>
<protein>
    <submittedName>
        <fullName evidence="2">Uncharacterized protein</fullName>
    </submittedName>
</protein>
<dbReference type="AlphaFoldDB" id="A0A540KYE4"/>
<gene>
    <name evidence="2" type="ORF">C1H46_035204</name>
</gene>
<evidence type="ECO:0000256" key="1">
    <source>
        <dbReference type="SAM" id="MobiDB-lite"/>
    </source>
</evidence>
<dbReference type="Proteomes" id="UP000315295">
    <property type="component" value="Unassembled WGS sequence"/>
</dbReference>
<name>A0A540KYE4_MALBA</name>
<accession>A0A540KYE4</accession>
<dbReference type="EMBL" id="VIEB01000867">
    <property type="protein sequence ID" value="TQD79251.1"/>
    <property type="molecule type" value="Genomic_DNA"/>
</dbReference>
<evidence type="ECO:0000313" key="2">
    <source>
        <dbReference type="EMBL" id="TQD79251.1"/>
    </source>
</evidence>
<feature type="region of interest" description="Disordered" evidence="1">
    <location>
        <begin position="1"/>
        <end position="31"/>
    </location>
</feature>
<proteinExistence type="predicted"/>
<sequence>MGTLPPTSVAVDNDRVDDAKVGRKEADHDHEQNQLDAGARFVLKSRATHINYFVNSSYHIIRYRILWLYEFHIRKRNYCLMI</sequence>
<evidence type="ECO:0000313" key="3">
    <source>
        <dbReference type="Proteomes" id="UP000315295"/>
    </source>
</evidence>